<dbReference type="SUPFAM" id="SSF46942">
    <property type="entry name" value="Elongation factor TFIIS domain 2"/>
    <property type="match status" value="1"/>
</dbReference>
<evidence type="ECO:0000259" key="2">
    <source>
        <dbReference type="PROSITE" id="PS51321"/>
    </source>
</evidence>
<feature type="region of interest" description="Disordered" evidence="1">
    <location>
        <begin position="853"/>
        <end position="899"/>
    </location>
</feature>
<feature type="region of interest" description="Disordered" evidence="1">
    <location>
        <begin position="1"/>
        <end position="28"/>
    </location>
</feature>
<feature type="compositionally biased region" description="Basic and acidic residues" evidence="1">
    <location>
        <begin position="178"/>
        <end position="192"/>
    </location>
</feature>
<feature type="compositionally biased region" description="Pro residues" evidence="1">
    <location>
        <begin position="770"/>
        <end position="781"/>
    </location>
</feature>
<feature type="compositionally biased region" description="Low complexity" evidence="1">
    <location>
        <begin position="877"/>
        <end position="892"/>
    </location>
</feature>
<sequence length="1030" mass="113685">MSSDLGSQHLPMQSKQATPMGPMSNSLGSQQISVLNKRVAQMTPCTLSSPSLQQMSNPNKRMTQMVSLPKNLGSQQSSLLGKRMTHVEPMQTNLAPQQSSASNKRNAQMGPSPKGQTESYELVRAKLRESLADSLGIVSKQQTKSVGNDSQDKAANTLRPGNGDSQLSDMTTISTEDSSCHIPEKSSKDSDSAQKVTFVQSPFQEVLANDMRGDSIEKLKSDGHEFQYNYVLQQFDEDVAFSNNFFVKDELLQGNGLCWASDLEVQVVQPVETHSAKRSKLVHEETVGYKKSPQDVATRIEAELFKFFGGVNKNYKLKGRSLLFNLKDPSNPELKERVLSGEIPPERLCAMTAEELASKELSQWRIAKAEEFALMVVLPDSSGDVRRLVKKTHKGEFQVEFDQDDGASVEVAMEASSLPQFQPKIDEKEAGGVSKPIQTITSEGGIHEKVNSEDQKLQTSLTTLPDDGTDLMQSLIVDDELKDVDFLPPIVSLDEFMESLDSEPPFENLAVDSGKTMVEADEKDNPDNGSRLESSDLVDASPDKPEKAEVTYTSDCNPKSKIEGEPETSTIVSTPKRESKANNNLRESVIPSIVVAPEQDHVWEGLLKLNISSMVTVIGSYKSGERISAKEWTSFLDVKGTVRVDPFEKFIQELPMSRSRSLMVIDSYVGDERVGFASPAKGVELYLCPPRGRIYEFLLKYLSKEHIETLNAINDGLIGLVFLRKAHVTSTISPKSSHQKHNSKKQHSSARRQQEKNAKTRIATTEPSLPVEPPSLNPEPPVDNEAMDDIPPGFGPAAAAARYEDDLPEFDFTGGSNSSVSRFPVNKPTPSQPSVRPSRPVDQIRELINKYGRGEMTSNRGGVGVQPDEDDDIPEWQPQSLNQPMPPSQQQLPTPPSHTPVGPQLVQTFQQQALPVQILNQQHHFQTVSVQPQQFSQYPNQQLEPSRPILPHLQPQLNMMQGQQNVVNPWQQGAPWPTQSGPPVQGSLLMQPSNNFGGQPLEGQFYGAPAGFAAGQNGEWRSDVNRNRGF</sequence>
<feature type="compositionally biased region" description="Low complexity" evidence="1">
    <location>
        <begin position="828"/>
        <end position="839"/>
    </location>
</feature>
<dbReference type="InterPro" id="IPR003618">
    <property type="entry name" value="TFIIS_cen_dom"/>
</dbReference>
<dbReference type="InterPro" id="IPR012921">
    <property type="entry name" value="SPOC_C"/>
</dbReference>
<gene>
    <name evidence="3" type="ORF">IFM89_037085</name>
</gene>
<dbReference type="PROSITE" id="PS51321">
    <property type="entry name" value="TFIIS_CENTRAL"/>
    <property type="match status" value="1"/>
</dbReference>
<accession>A0A835HPV5</accession>
<feature type="compositionally biased region" description="Polar residues" evidence="1">
    <location>
        <begin position="95"/>
        <end position="106"/>
    </location>
</feature>
<dbReference type="EMBL" id="JADFTS010000006">
    <property type="protein sequence ID" value="KAF9603586.1"/>
    <property type="molecule type" value="Genomic_DNA"/>
</dbReference>
<feature type="region of interest" description="Disordered" evidence="1">
    <location>
        <begin position="519"/>
        <end position="582"/>
    </location>
</feature>
<evidence type="ECO:0000313" key="3">
    <source>
        <dbReference type="EMBL" id="KAF9603586.1"/>
    </source>
</evidence>
<dbReference type="PANTHER" id="PTHR11477">
    <property type="entry name" value="TRANSCRIPTION FACTOR S-II ZINC FINGER DOMAIN-CONTAINING PROTEIN"/>
    <property type="match status" value="1"/>
</dbReference>
<feature type="region of interest" description="Disordered" evidence="1">
    <location>
        <begin position="95"/>
        <end position="117"/>
    </location>
</feature>
<feature type="domain" description="TFIIS central" evidence="2">
    <location>
        <begin position="273"/>
        <end position="384"/>
    </location>
</feature>
<dbReference type="PANTHER" id="PTHR11477:SF20">
    <property type="entry name" value="SPOC DOMAIN _ TRANSCRIPTION ELONGATION FACTOR S-II PROTEIN"/>
    <property type="match status" value="1"/>
</dbReference>
<dbReference type="Gene3D" id="1.10.472.30">
    <property type="entry name" value="Transcription elongation factor S-II, central domain"/>
    <property type="match status" value="1"/>
</dbReference>
<feature type="compositionally biased region" description="Polar residues" evidence="1">
    <location>
        <begin position="163"/>
        <end position="177"/>
    </location>
</feature>
<evidence type="ECO:0000313" key="4">
    <source>
        <dbReference type="Proteomes" id="UP000631114"/>
    </source>
</evidence>
<dbReference type="OrthoDB" id="1884872at2759"/>
<feature type="compositionally biased region" description="Basic residues" evidence="1">
    <location>
        <begin position="737"/>
        <end position="750"/>
    </location>
</feature>
<keyword evidence="4" id="KW-1185">Reference proteome</keyword>
<dbReference type="AlphaFoldDB" id="A0A835HPV5"/>
<reference evidence="3 4" key="1">
    <citation type="submission" date="2020-10" db="EMBL/GenBank/DDBJ databases">
        <title>The Coptis chinensis genome and diversification of protoberbering-type alkaloids.</title>
        <authorList>
            <person name="Wang B."/>
            <person name="Shu S."/>
            <person name="Song C."/>
            <person name="Liu Y."/>
        </authorList>
    </citation>
    <scope>NUCLEOTIDE SEQUENCE [LARGE SCALE GENOMIC DNA]</scope>
    <source>
        <strain evidence="3">HL-2020</strain>
        <tissue evidence="3">Leaf</tissue>
    </source>
</reference>
<comment type="caution">
    <text evidence="3">The sequence shown here is derived from an EMBL/GenBank/DDBJ whole genome shotgun (WGS) entry which is preliminary data.</text>
</comment>
<evidence type="ECO:0000256" key="1">
    <source>
        <dbReference type="SAM" id="MobiDB-lite"/>
    </source>
</evidence>
<dbReference type="SMART" id="SM00510">
    <property type="entry name" value="TFS2M"/>
    <property type="match status" value="1"/>
</dbReference>
<dbReference type="GO" id="GO:0005634">
    <property type="term" value="C:nucleus"/>
    <property type="evidence" value="ECO:0007669"/>
    <property type="project" value="TreeGrafter"/>
</dbReference>
<dbReference type="Pfam" id="PF07744">
    <property type="entry name" value="SPOC"/>
    <property type="match status" value="1"/>
</dbReference>
<dbReference type="Pfam" id="PF07500">
    <property type="entry name" value="TFIIS_M"/>
    <property type="match status" value="1"/>
</dbReference>
<feature type="region of interest" description="Disordered" evidence="1">
    <location>
        <begin position="141"/>
        <end position="195"/>
    </location>
</feature>
<organism evidence="3 4">
    <name type="scientific">Coptis chinensis</name>
    <dbReference type="NCBI Taxonomy" id="261450"/>
    <lineage>
        <taxon>Eukaryota</taxon>
        <taxon>Viridiplantae</taxon>
        <taxon>Streptophyta</taxon>
        <taxon>Embryophyta</taxon>
        <taxon>Tracheophyta</taxon>
        <taxon>Spermatophyta</taxon>
        <taxon>Magnoliopsida</taxon>
        <taxon>Ranunculales</taxon>
        <taxon>Ranunculaceae</taxon>
        <taxon>Coptidoideae</taxon>
        <taxon>Coptis</taxon>
    </lineage>
</organism>
<protein>
    <recommendedName>
        <fullName evidence="2">TFIIS central domain-containing protein</fullName>
    </recommendedName>
</protein>
<dbReference type="Proteomes" id="UP000631114">
    <property type="component" value="Unassembled WGS sequence"/>
</dbReference>
<feature type="region of interest" description="Disordered" evidence="1">
    <location>
        <begin position="731"/>
        <end position="839"/>
    </location>
</feature>
<proteinExistence type="predicted"/>
<name>A0A835HPV5_9MAGN</name>
<dbReference type="GO" id="GO:0006351">
    <property type="term" value="P:DNA-templated transcription"/>
    <property type="evidence" value="ECO:0007669"/>
    <property type="project" value="InterPro"/>
</dbReference>
<dbReference type="InterPro" id="IPR036575">
    <property type="entry name" value="TFIIS_cen_dom_sf"/>
</dbReference>